<organism evidence="10 11">
    <name type="scientific">Aromia moschata</name>
    <dbReference type="NCBI Taxonomy" id="1265417"/>
    <lineage>
        <taxon>Eukaryota</taxon>
        <taxon>Metazoa</taxon>
        <taxon>Ecdysozoa</taxon>
        <taxon>Arthropoda</taxon>
        <taxon>Hexapoda</taxon>
        <taxon>Insecta</taxon>
        <taxon>Pterygota</taxon>
        <taxon>Neoptera</taxon>
        <taxon>Endopterygota</taxon>
        <taxon>Coleoptera</taxon>
        <taxon>Polyphaga</taxon>
        <taxon>Cucujiformia</taxon>
        <taxon>Chrysomeloidea</taxon>
        <taxon>Cerambycidae</taxon>
        <taxon>Cerambycinae</taxon>
        <taxon>Callichromatini</taxon>
        <taxon>Aromia</taxon>
    </lineage>
</organism>
<reference evidence="10" key="1">
    <citation type="journal article" date="2023" name="Insect Mol. Biol.">
        <title>Genome sequencing provides insights into the evolution of gene families encoding plant cell wall-degrading enzymes in longhorned beetles.</title>
        <authorList>
            <person name="Shin N.R."/>
            <person name="Okamura Y."/>
            <person name="Kirsch R."/>
            <person name="Pauchet Y."/>
        </authorList>
    </citation>
    <scope>NUCLEOTIDE SEQUENCE</scope>
    <source>
        <strain evidence="10">AMC_N1</strain>
    </source>
</reference>
<accession>A0AAV8X3G0</accession>
<dbReference type="GO" id="GO:0009922">
    <property type="term" value="F:fatty acid elongase activity"/>
    <property type="evidence" value="ECO:0007669"/>
    <property type="project" value="InterPro"/>
</dbReference>
<keyword evidence="9" id="KW-0275">Fatty acid biosynthesis</keyword>
<name>A0AAV8X3G0_9CUCU</name>
<evidence type="ECO:0000256" key="8">
    <source>
        <dbReference type="ARBA" id="ARBA00023136"/>
    </source>
</evidence>
<evidence type="ECO:0000313" key="11">
    <source>
        <dbReference type="Proteomes" id="UP001162162"/>
    </source>
</evidence>
<dbReference type="InterPro" id="IPR002076">
    <property type="entry name" value="ELO_fam"/>
</dbReference>
<evidence type="ECO:0000256" key="1">
    <source>
        <dbReference type="ARBA" id="ARBA00004141"/>
    </source>
</evidence>
<comment type="caution">
    <text evidence="10">The sequence shown here is derived from an EMBL/GenBank/DDBJ whole genome shotgun (WGS) entry which is preliminary data.</text>
</comment>
<comment type="subcellular location">
    <subcellularLocation>
        <location evidence="1">Membrane</location>
        <topology evidence="1">Multi-pass membrane protein</topology>
    </subcellularLocation>
</comment>
<dbReference type="GO" id="GO:0006633">
    <property type="term" value="P:fatty acid biosynthetic process"/>
    <property type="evidence" value="ECO:0007669"/>
    <property type="project" value="UniProtKB-KW"/>
</dbReference>
<dbReference type="EMBL" id="JAPWTK010001295">
    <property type="protein sequence ID" value="KAJ8933112.1"/>
    <property type="molecule type" value="Genomic_DNA"/>
</dbReference>
<keyword evidence="4" id="KW-0812">Transmembrane</keyword>
<keyword evidence="5" id="KW-0276">Fatty acid metabolism</keyword>
<evidence type="ECO:0000256" key="6">
    <source>
        <dbReference type="ARBA" id="ARBA00022989"/>
    </source>
</evidence>
<keyword evidence="2" id="KW-0444">Lipid biosynthesis</keyword>
<dbReference type="AlphaFoldDB" id="A0AAV8X3G0"/>
<sequence>MYFVKILGPKLMENRKPFQIKNLLKAYNIIQIVGNAYLFYRGKW</sequence>
<keyword evidence="8" id="KW-0472">Membrane</keyword>
<dbReference type="Pfam" id="PF01151">
    <property type="entry name" value="ELO"/>
    <property type="match status" value="1"/>
</dbReference>
<evidence type="ECO:0000256" key="3">
    <source>
        <dbReference type="ARBA" id="ARBA00022679"/>
    </source>
</evidence>
<keyword evidence="7" id="KW-0443">Lipid metabolism</keyword>
<dbReference type="GO" id="GO:0016020">
    <property type="term" value="C:membrane"/>
    <property type="evidence" value="ECO:0007669"/>
    <property type="project" value="UniProtKB-SubCell"/>
</dbReference>
<keyword evidence="3" id="KW-0808">Transferase</keyword>
<proteinExistence type="predicted"/>
<keyword evidence="11" id="KW-1185">Reference proteome</keyword>
<evidence type="ECO:0000313" key="10">
    <source>
        <dbReference type="EMBL" id="KAJ8933112.1"/>
    </source>
</evidence>
<evidence type="ECO:0000256" key="9">
    <source>
        <dbReference type="ARBA" id="ARBA00023160"/>
    </source>
</evidence>
<keyword evidence="6" id="KW-1133">Transmembrane helix</keyword>
<gene>
    <name evidence="10" type="ORF">NQ318_020317</name>
</gene>
<protein>
    <submittedName>
        <fullName evidence="10">Uncharacterized protein</fullName>
    </submittedName>
</protein>
<dbReference type="Proteomes" id="UP001162162">
    <property type="component" value="Unassembled WGS sequence"/>
</dbReference>
<evidence type="ECO:0000256" key="4">
    <source>
        <dbReference type="ARBA" id="ARBA00022692"/>
    </source>
</evidence>
<evidence type="ECO:0000256" key="5">
    <source>
        <dbReference type="ARBA" id="ARBA00022832"/>
    </source>
</evidence>
<evidence type="ECO:0000256" key="7">
    <source>
        <dbReference type="ARBA" id="ARBA00023098"/>
    </source>
</evidence>
<evidence type="ECO:0000256" key="2">
    <source>
        <dbReference type="ARBA" id="ARBA00022516"/>
    </source>
</evidence>